<dbReference type="PaxDb" id="73239-Q7RE24"/>
<keyword evidence="2" id="KW-1185">Reference proteome</keyword>
<gene>
    <name evidence="1" type="ORF">PY05245</name>
</gene>
<comment type="caution">
    <text evidence="1">The sequence shown here is derived from an EMBL/GenBank/DDBJ whole genome shotgun (WGS) entry which is preliminary data.</text>
</comment>
<reference evidence="1 2" key="1">
    <citation type="journal article" date="2002" name="Nature">
        <title>Genome sequence and comparative analysis of the model rodent malaria parasite Plasmodium yoelii yoelii.</title>
        <authorList>
            <person name="Carlton J.M."/>
            <person name="Angiuoli S.V."/>
            <person name="Suh B.B."/>
            <person name="Kooij T.W."/>
            <person name="Pertea M."/>
            <person name="Silva J.C."/>
            <person name="Ermolaeva M.D."/>
            <person name="Allen J.E."/>
            <person name="Selengut J.D."/>
            <person name="Koo H.L."/>
            <person name="Peterson J.D."/>
            <person name="Pop M."/>
            <person name="Kosack D.S."/>
            <person name="Shumway M.F."/>
            <person name="Bidwell S.L."/>
            <person name="Shallom S.J."/>
            <person name="van Aken S.E."/>
            <person name="Riedmuller S.B."/>
            <person name="Feldblyum T.V."/>
            <person name="Cho J.K."/>
            <person name="Quackenbush J."/>
            <person name="Sedegah M."/>
            <person name="Shoaibi A."/>
            <person name="Cummings L.M."/>
            <person name="Florens L."/>
            <person name="Yates J.R."/>
            <person name="Raine J.D."/>
            <person name="Sinden R.E."/>
            <person name="Harris M.A."/>
            <person name="Cunningham D.A."/>
            <person name="Preiser P.R."/>
            <person name="Bergman L.W."/>
            <person name="Vaidya A.B."/>
            <person name="van Lin L.H."/>
            <person name="Janse C.J."/>
            <person name="Waters A.P."/>
            <person name="Smith H.O."/>
            <person name="White O.R."/>
            <person name="Salzberg S.L."/>
            <person name="Venter J.C."/>
            <person name="Fraser C.M."/>
            <person name="Hoffman S.L."/>
            <person name="Gardner M.J."/>
            <person name="Carucci D.J."/>
        </authorList>
    </citation>
    <scope>NUCLEOTIDE SEQUENCE [LARGE SCALE GENOMIC DNA]</scope>
    <source>
        <strain evidence="1 2">17XNL</strain>
    </source>
</reference>
<name>Q7RE24_PLAYO</name>
<sequence length="16" mass="1839">MLWVSIMFLDPIFGLG</sequence>
<dbReference type="Proteomes" id="UP000008553">
    <property type="component" value="Unassembled WGS sequence"/>
</dbReference>
<feature type="non-terminal residue" evidence="1">
    <location>
        <position position="16"/>
    </location>
</feature>
<dbReference type="EMBL" id="AABL01001652">
    <property type="protein sequence ID" value="EAA17244.1"/>
    <property type="molecule type" value="Genomic_DNA"/>
</dbReference>
<dbReference type="InParanoid" id="Q7RE24"/>
<accession>Q7RE24</accession>
<organism evidence="1 2">
    <name type="scientific">Plasmodium yoelii yoelii</name>
    <dbReference type="NCBI Taxonomy" id="73239"/>
    <lineage>
        <taxon>Eukaryota</taxon>
        <taxon>Sar</taxon>
        <taxon>Alveolata</taxon>
        <taxon>Apicomplexa</taxon>
        <taxon>Aconoidasida</taxon>
        <taxon>Haemosporida</taxon>
        <taxon>Plasmodiidae</taxon>
        <taxon>Plasmodium</taxon>
        <taxon>Plasmodium (Vinckeia)</taxon>
    </lineage>
</organism>
<proteinExistence type="predicted"/>
<dbReference type="AlphaFoldDB" id="Q7RE24"/>
<evidence type="ECO:0000313" key="2">
    <source>
        <dbReference type="Proteomes" id="UP000008553"/>
    </source>
</evidence>
<evidence type="ECO:0000313" key="1">
    <source>
        <dbReference type="EMBL" id="EAA17244.1"/>
    </source>
</evidence>
<protein>
    <submittedName>
        <fullName evidence="1">Uncharacterized protein</fullName>
    </submittedName>
</protein>